<dbReference type="AlphaFoldDB" id="A0A4C1V211"/>
<proteinExistence type="predicted"/>
<evidence type="ECO:0000313" key="2">
    <source>
        <dbReference type="Proteomes" id="UP000299102"/>
    </source>
</evidence>
<comment type="caution">
    <text evidence="1">The sequence shown here is derived from an EMBL/GenBank/DDBJ whole genome shotgun (WGS) entry which is preliminary data.</text>
</comment>
<dbReference type="OrthoDB" id="8195964at2759"/>
<name>A0A4C1V211_EUMVA</name>
<reference evidence="1 2" key="1">
    <citation type="journal article" date="2019" name="Commun. Biol.">
        <title>The bagworm genome reveals a unique fibroin gene that provides high tensile strength.</title>
        <authorList>
            <person name="Kono N."/>
            <person name="Nakamura H."/>
            <person name="Ohtoshi R."/>
            <person name="Tomita M."/>
            <person name="Numata K."/>
            <person name="Arakawa K."/>
        </authorList>
    </citation>
    <scope>NUCLEOTIDE SEQUENCE [LARGE SCALE GENOMIC DNA]</scope>
</reference>
<keyword evidence="2" id="KW-1185">Reference proteome</keyword>
<accession>A0A4C1V211</accession>
<dbReference type="EMBL" id="BGZK01000258">
    <property type="protein sequence ID" value="GBP32327.1"/>
    <property type="molecule type" value="Genomic_DNA"/>
</dbReference>
<sequence>MYSFDRDIWHVRGNSESEPQCVEVEQEQFLKGKAARDHQINGHSQLQRSHQCVIRLLGKNRVSDGGGSEPMEGKKRRMVSTTKLLVFAGSESPTSTVGALGAEAPRELPNELSAPYEVPQFPIEQIEKKLLIQRQLNVKLVPLNVPEA</sequence>
<gene>
    <name evidence="1" type="ORF">EVAR_25581_1</name>
</gene>
<dbReference type="STRING" id="151549.A0A4C1V211"/>
<evidence type="ECO:0000313" key="1">
    <source>
        <dbReference type="EMBL" id="GBP32327.1"/>
    </source>
</evidence>
<organism evidence="1 2">
    <name type="scientific">Eumeta variegata</name>
    <name type="common">Bagworm moth</name>
    <name type="synonym">Eumeta japonica</name>
    <dbReference type="NCBI Taxonomy" id="151549"/>
    <lineage>
        <taxon>Eukaryota</taxon>
        <taxon>Metazoa</taxon>
        <taxon>Ecdysozoa</taxon>
        <taxon>Arthropoda</taxon>
        <taxon>Hexapoda</taxon>
        <taxon>Insecta</taxon>
        <taxon>Pterygota</taxon>
        <taxon>Neoptera</taxon>
        <taxon>Endopterygota</taxon>
        <taxon>Lepidoptera</taxon>
        <taxon>Glossata</taxon>
        <taxon>Ditrysia</taxon>
        <taxon>Tineoidea</taxon>
        <taxon>Psychidae</taxon>
        <taxon>Oiketicinae</taxon>
        <taxon>Eumeta</taxon>
    </lineage>
</organism>
<dbReference type="Proteomes" id="UP000299102">
    <property type="component" value="Unassembled WGS sequence"/>
</dbReference>
<protein>
    <submittedName>
        <fullName evidence="1">Uncharacterized protein</fullName>
    </submittedName>
</protein>